<dbReference type="PATRIC" id="fig|1423801.4.peg.1038"/>
<proteinExistence type="inferred from homology"/>
<protein>
    <recommendedName>
        <fullName evidence="6">Transcription antitermination protein NusB</fullName>
    </recommendedName>
    <alternativeName>
        <fullName evidence="6">Antitermination factor NusB</fullName>
    </alternativeName>
</protein>
<dbReference type="NCBIfam" id="NF001223">
    <property type="entry name" value="PRK00202.1-1"/>
    <property type="match status" value="1"/>
</dbReference>
<dbReference type="PANTHER" id="PTHR11078">
    <property type="entry name" value="N UTILIZATION SUBSTANCE PROTEIN B-RELATED"/>
    <property type="match status" value="1"/>
</dbReference>
<evidence type="ECO:0000313" key="9">
    <source>
        <dbReference type="Proteomes" id="UP000051166"/>
    </source>
</evidence>
<evidence type="ECO:0000256" key="2">
    <source>
        <dbReference type="ARBA" id="ARBA00022814"/>
    </source>
</evidence>
<sequence length="138" mass="15805">MTRHSIRKVAFQLLFALASNPETEIDALYEQLRQDDEHLPQEMPAYLLELTQGVAKQADELDAVITSYLNNQWSLARLNKTDLLLLRLAIYEIKYVSAIPAKVAVDEALQLAKEFSDEKSRRFINGILSNLIEKNEED</sequence>
<comment type="caution">
    <text evidence="8">The sequence shown here is derived from an EMBL/GenBank/DDBJ whole genome shotgun (WGS) entry which is preliminary data.</text>
</comment>
<reference evidence="8 9" key="1">
    <citation type="journal article" date="2015" name="Genome Announc.">
        <title>Expanding the biotechnology potential of lactobacilli through comparative genomics of 213 strains and associated genera.</title>
        <authorList>
            <person name="Sun Z."/>
            <person name="Harris H.M."/>
            <person name="McCann A."/>
            <person name="Guo C."/>
            <person name="Argimon S."/>
            <person name="Zhang W."/>
            <person name="Yang X."/>
            <person name="Jeffery I.B."/>
            <person name="Cooney J.C."/>
            <person name="Kagawa T.F."/>
            <person name="Liu W."/>
            <person name="Song Y."/>
            <person name="Salvetti E."/>
            <person name="Wrobel A."/>
            <person name="Rasinkangas P."/>
            <person name="Parkhill J."/>
            <person name="Rea M.C."/>
            <person name="O'Sullivan O."/>
            <person name="Ritari J."/>
            <person name="Douillard F.P."/>
            <person name="Paul Ross R."/>
            <person name="Yang R."/>
            <person name="Briner A.E."/>
            <person name="Felis G.E."/>
            <person name="de Vos W.M."/>
            <person name="Barrangou R."/>
            <person name="Klaenhammer T.R."/>
            <person name="Caufield P.W."/>
            <person name="Cui Y."/>
            <person name="Zhang H."/>
            <person name="O'Toole P.W."/>
        </authorList>
    </citation>
    <scope>NUCLEOTIDE SEQUENCE [LARGE SCALE GENOMIC DNA]</scope>
    <source>
        <strain evidence="8 9">DSM 16230</strain>
    </source>
</reference>
<dbReference type="InterPro" id="IPR006027">
    <property type="entry name" value="NusB_RsmB_TIM44"/>
</dbReference>
<keyword evidence="3 6" id="KW-0694">RNA-binding</keyword>
<evidence type="ECO:0000256" key="3">
    <source>
        <dbReference type="ARBA" id="ARBA00022884"/>
    </source>
</evidence>
<dbReference type="AlphaFoldDB" id="A0A0R1UY75"/>
<keyword evidence="2 6" id="KW-0889">Transcription antitermination</keyword>
<keyword evidence="4 6" id="KW-0805">Transcription regulation</keyword>
<evidence type="ECO:0000313" key="8">
    <source>
        <dbReference type="EMBL" id="KRL98062.1"/>
    </source>
</evidence>
<dbReference type="GO" id="GO:0006353">
    <property type="term" value="P:DNA-templated transcription termination"/>
    <property type="evidence" value="ECO:0007669"/>
    <property type="project" value="UniProtKB-UniRule"/>
</dbReference>
<dbReference type="InterPro" id="IPR035926">
    <property type="entry name" value="NusB-like_sf"/>
</dbReference>
<evidence type="ECO:0000256" key="6">
    <source>
        <dbReference type="HAMAP-Rule" id="MF_00073"/>
    </source>
</evidence>
<dbReference type="SUPFAM" id="SSF48013">
    <property type="entry name" value="NusB-like"/>
    <property type="match status" value="1"/>
</dbReference>
<dbReference type="Gene3D" id="1.10.940.10">
    <property type="entry name" value="NusB-like"/>
    <property type="match status" value="1"/>
</dbReference>
<gene>
    <name evidence="6" type="primary">nusB</name>
    <name evidence="8" type="ORF">FD50_GL001023</name>
</gene>
<evidence type="ECO:0000259" key="7">
    <source>
        <dbReference type="Pfam" id="PF01029"/>
    </source>
</evidence>
<dbReference type="EMBL" id="AZFQ01000044">
    <property type="protein sequence ID" value="KRL98062.1"/>
    <property type="molecule type" value="Genomic_DNA"/>
</dbReference>
<name>A0A0R1UY75_9LACO</name>
<evidence type="ECO:0000256" key="1">
    <source>
        <dbReference type="ARBA" id="ARBA00005952"/>
    </source>
</evidence>
<evidence type="ECO:0000256" key="5">
    <source>
        <dbReference type="ARBA" id="ARBA00023163"/>
    </source>
</evidence>
<dbReference type="GO" id="GO:0005829">
    <property type="term" value="C:cytosol"/>
    <property type="evidence" value="ECO:0007669"/>
    <property type="project" value="TreeGrafter"/>
</dbReference>
<feature type="domain" description="NusB/RsmB/TIM44" evidence="7">
    <location>
        <begin position="5"/>
        <end position="132"/>
    </location>
</feature>
<evidence type="ECO:0000256" key="4">
    <source>
        <dbReference type="ARBA" id="ARBA00023015"/>
    </source>
</evidence>
<dbReference type="Proteomes" id="UP000051166">
    <property type="component" value="Unassembled WGS sequence"/>
</dbReference>
<dbReference type="GO" id="GO:0031564">
    <property type="term" value="P:transcription antitermination"/>
    <property type="evidence" value="ECO:0007669"/>
    <property type="project" value="UniProtKB-KW"/>
</dbReference>
<dbReference type="Pfam" id="PF01029">
    <property type="entry name" value="NusB"/>
    <property type="match status" value="1"/>
</dbReference>
<dbReference type="GO" id="GO:0003723">
    <property type="term" value="F:RNA binding"/>
    <property type="evidence" value="ECO:0007669"/>
    <property type="project" value="UniProtKB-UniRule"/>
</dbReference>
<dbReference type="HAMAP" id="MF_00073">
    <property type="entry name" value="NusB"/>
    <property type="match status" value="1"/>
</dbReference>
<comment type="function">
    <text evidence="6">Involved in transcription antitermination. Required for transcription of ribosomal RNA (rRNA) genes. Binds specifically to the boxA antiterminator sequence of the ribosomal RNA (rrn) operons.</text>
</comment>
<dbReference type="InterPro" id="IPR011605">
    <property type="entry name" value="NusB_fam"/>
</dbReference>
<keyword evidence="9" id="KW-1185">Reference proteome</keyword>
<dbReference type="NCBIfam" id="TIGR01951">
    <property type="entry name" value="nusB"/>
    <property type="match status" value="1"/>
</dbReference>
<dbReference type="OrthoDB" id="9811381at2"/>
<organism evidence="8 9">
    <name type="scientific">Liquorilactobacillus satsumensis DSM 16230 = JCM 12392</name>
    <dbReference type="NCBI Taxonomy" id="1423801"/>
    <lineage>
        <taxon>Bacteria</taxon>
        <taxon>Bacillati</taxon>
        <taxon>Bacillota</taxon>
        <taxon>Bacilli</taxon>
        <taxon>Lactobacillales</taxon>
        <taxon>Lactobacillaceae</taxon>
        <taxon>Liquorilactobacillus</taxon>
    </lineage>
</organism>
<dbReference type="STRING" id="1423801.FD50_GL001023"/>
<dbReference type="PANTHER" id="PTHR11078:SF3">
    <property type="entry name" value="ANTITERMINATION NUSB DOMAIN-CONTAINING PROTEIN"/>
    <property type="match status" value="1"/>
</dbReference>
<accession>A0A0R1UY75</accession>
<keyword evidence="5 6" id="KW-0804">Transcription</keyword>
<comment type="similarity">
    <text evidence="1 6">Belongs to the NusB family.</text>
</comment>